<dbReference type="GO" id="GO:0006099">
    <property type="term" value="P:tricarboxylic acid cycle"/>
    <property type="evidence" value="ECO:0007669"/>
    <property type="project" value="InterPro"/>
</dbReference>
<dbReference type="Gene3D" id="1.10.40.30">
    <property type="entry name" value="Fumarase/aspartase (C-terminal domain)"/>
    <property type="match status" value="1"/>
</dbReference>
<protein>
    <recommendedName>
        <fullName evidence="2">fumarate hydratase</fullName>
        <ecNumber evidence="2">4.2.1.2</ecNumber>
    </recommendedName>
</protein>
<dbReference type="FunFam" id="1.10.275.10:FF:000001">
    <property type="entry name" value="Fumarate hydratase, mitochondrial"/>
    <property type="match status" value="1"/>
</dbReference>
<comment type="function">
    <text evidence="4">Catalyzes the reversible stereospecific interconversion of fumarate to L-malate. In mitochondrion, catalyzes the hydration of fumarate to L-malate in the tricarboxylic acid (TCA) cycle to facilitate a transition step in the production of energy in the form of NADH. In cytoplasm and nucleus, involved in DNA repair in response to DNA damage: following DNA double-strand breaks (DSBs), translocates from the cytosol to the nucleus and promotes DNA repair by catalyzing the dehydration of L-malate to fumarate.</text>
</comment>
<evidence type="ECO:0000313" key="7">
    <source>
        <dbReference type="EMBL" id="ORX96216.1"/>
    </source>
</evidence>
<dbReference type="OrthoDB" id="1738025at2759"/>
<dbReference type="NCBIfam" id="TIGR00979">
    <property type="entry name" value="fumC_II"/>
    <property type="match status" value="1"/>
</dbReference>
<keyword evidence="8" id="KW-1185">Reference proteome</keyword>
<comment type="caution">
    <text evidence="7">The sequence shown here is derived from an EMBL/GenBank/DDBJ whole genome shotgun (WGS) entry which is preliminary data.</text>
</comment>
<evidence type="ECO:0000259" key="5">
    <source>
        <dbReference type="Pfam" id="PF00206"/>
    </source>
</evidence>
<dbReference type="HAMAP" id="MF_00743">
    <property type="entry name" value="FumaraseC"/>
    <property type="match status" value="1"/>
</dbReference>
<accession>A0A1Y1YET1</accession>
<dbReference type="STRING" id="1314790.A0A1Y1YET1"/>
<evidence type="ECO:0000256" key="1">
    <source>
        <dbReference type="ARBA" id="ARBA00009084"/>
    </source>
</evidence>
<name>A0A1Y1YET1_9FUNG</name>
<dbReference type="Pfam" id="PF00206">
    <property type="entry name" value="Lyase_1"/>
    <property type="match status" value="1"/>
</dbReference>
<dbReference type="SUPFAM" id="SSF48557">
    <property type="entry name" value="L-aspartase-like"/>
    <property type="match status" value="1"/>
</dbReference>
<dbReference type="NCBIfam" id="NF008909">
    <property type="entry name" value="PRK12273.1"/>
    <property type="match status" value="1"/>
</dbReference>
<dbReference type="InterPro" id="IPR020557">
    <property type="entry name" value="Fumarate_lyase_CS"/>
</dbReference>
<dbReference type="CDD" id="cd01362">
    <property type="entry name" value="Fumarase_classII"/>
    <property type="match status" value="1"/>
</dbReference>
<dbReference type="PANTHER" id="PTHR11444:SF1">
    <property type="entry name" value="FUMARATE HYDRATASE, MITOCHONDRIAL"/>
    <property type="match status" value="1"/>
</dbReference>
<dbReference type="Gene3D" id="1.10.275.10">
    <property type="entry name" value="Fumarase/aspartase (N-terminal domain)"/>
    <property type="match status" value="1"/>
</dbReference>
<dbReference type="FunFam" id="1.10.40.30:FF:000002">
    <property type="entry name" value="Fumarate hydratase class II"/>
    <property type="match status" value="1"/>
</dbReference>
<proteinExistence type="inferred from homology"/>
<dbReference type="PANTHER" id="PTHR11444">
    <property type="entry name" value="ASPARTATEAMMONIA/ARGININOSUCCINATE/ADENYLOSUCCINATE LYASE"/>
    <property type="match status" value="1"/>
</dbReference>
<dbReference type="InterPro" id="IPR008948">
    <property type="entry name" value="L-Aspartase-like"/>
</dbReference>
<evidence type="ECO:0000256" key="2">
    <source>
        <dbReference type="ARBA" id="ARBA00012921"/>
    </source>
</evidence>
<evidence type="ECO:0000259" key="6">
    <source>
        <dbReference type="Pfam" id="PF10415"/>
    </source>
</evidence>
<dbReference type="FunCoup" id="A0A1Y1YET1">
    <property type="interactions" value="706"/>
</dbReference>
<evidence type="ECO:0000313" key="8">
    <source>
        <dbReference type="Proteomes" id="UP000193498"/>
    </source>
</evidence>
<evidence type="ECO:0000256" key="4">
    <source>
        <dbReference type="ARBA" id="ARBA00056821"/>
    </source>
</evidence>
<dbReference type="PRINTS" id="PR00149">
    <property type="entry name" value="FUMRATELYASE"/>
</dbReference>
<dbReference type="GO" id="GO:0005739">
    <property type="term" value="C:mitochondrion"/>
    <property type="evidence" value="ECO:0007669"/>
    <property type="project" value="TreeGrafter"/>
</dbReference>
<gene>
    <name evidence="7" type="ORF">K493DRAFT_282210</name>
</gene>
<dbReference type="PROSITE" id="PS00163">
    <property type="entry name" value="FUMARATE_LYASES"/>
    <property type="match status" value="1"/>
</dbReference>
<dbReference type="EMBL" id="MCFE01000159">
    <property type="protein sequence ID" value="ORX96216.1"/>
    <property type="molecule type" value="Genomic_DNA"/>
</dbReference>
<dbReference type="EC" id="4.2.1.2" evidence="2"/>
<dbReference type="Pfam" id="PF10415">
    <property type="entry name" value="FumaraseC_C"/>
    <property type="match status" value="1"/>
</dbReference>
<organism evidence="7 8">
    <name type="scientific">Basidiobolus meristosporus CBS 931.73</name>
    <dbReference type="NCBI Taxonomy" id="1314790"/>
    <lineage>
        <taxon>Eukaryota</taxon>
        <taxon>Fungi</taxon>
        <taxon>Fungi incertae sedis</taxon>
        <taxon>Zoopagomycota</taxon>
        <taxon>Entomophthoromycotina</taxon>
        <taxon>Basidiobolomycetes</taxon>
        <taxon>Basidiobolales</taxon>
        <taxon>Basidiobolaceae</taxon>
        <taxon>Basidiobolus</taxon>
    </lineage>
</organism>
<dbReference type="AlphaFoldDB" id="A0A1Y1YET1"/>
<dbReference type="GO" id="GO:0006106">
    <property type="term" value="P:fumarate metabolic process"/>
    <property type="evidence" value="ECO:0007669"/>
    <property type="project" value="InterPro"/>
</dbReference>
<feature type="domain" description="Fumarate lyase N-terminal" evidence="5">
    <location>
        <begin position="42"/>
        <end position="373"/>
    </location>
</feature>
<comment type="similarity">
    <text evidence="1">Belongs to the class-II fumarase/aspartase family. Fumarase subfamily.</text>
</comment>
<keyword evidence="3" id="KW-0456">Lyase</keyword>
<dbReference type="InterPro" id="IPR022761">
    <property type="entry name" value="Fumarate_lyase_N"/>
</dbReference>
<dbReference type="Gene3D" id="1.20.200.10">
    <property type="entry name" value="Fumarase/aspartase (Central domain)"/>
    <property type="match status" value="1"/>
</dbReference>
<dbReference type="GO" id="GO:0004333">
    <property type="term" value="F:fumarate hydratase activity"/>
    <property type="evidence" value="ECO:0007669"/>
    <property type="project" value="UniProtKB-EC"/>
</dbReference>
<dbReference type="InterPro" id="IPR005677">
    <property type="entry name" value="Fum_hydII"/>
</dbReference>
<sequence>MLRAIGNVSVKPSVSIAARAARSFSTTPAFLQKFRTEKDSFGELKVPADRYWGCQTQRSLMNFDIGGPRERMPEPLIKAFGVLKKAAAIVNMSYGLDPKIGNAIVQAADEVIEGKLMDHFPLVVWQTGSGTQTNMNANEVISNRAIEILGGDLGSKKPVHPNDHVNMSQSSNDTFPTAMHVSAVIEISEKLIPAVTELRDEFQKRVDEFGSIIKIGRTHLQDATPLTLGQEFSGYTQQLTYGIERVQSTLLRLSKLAQGGTAVGTGLNTRKGFDAKIAEEITKITSLPFETAPNKFEALAAHDAIVEASGALNVLAVSLMKIANDIRLLGSGPRCGLGELILPENEPGSSIMPGKVNPTQCEAMTMLCAQVMGNHTTISVSGSNGHFELNVFKPVMIKNLLQSIRLLTDGCHSFRKNCVVGIQANEKKITSIMNESLMLVTALNPHIGYDNAAKCAKKAHKEGTTLKEAAIALNLLTEEQFEQWVRPENMIGPKD</sequence>
<dbReference type="GO" id="GO:0006108">
    <property type="term" value="P:malate metabolic process"/>
    <property type="evidence" value="ECO:0007669"/>
    <property type="project" value="TreeGrafter"/>
</dbReference>
<reference evidence="7 8" key="1">
    <citation type="submission" date="2016-07" db="EMBL/GenBank/DDBJ databases">
        <title>Pervasive Adenine N6-methylation of Active Genes in Fungi.</title>
        <authorList>
            <consortium name="DOE Joint Genome Institute"/>
            <person name="Mondo S.J."/>
            <person name="Dannebaum R.O."/>
            <person name="Kuo R.C."/>
            <person name="Labutti K."/>
            <person name="Haridas S."/>
            <person name="Kuo A."/>
            <person name="Salamov A."/>
            <person name="Ahrendt S.R."/>
            <person name="Lipzen A."/>
            <person name="Sullivan W."/>
            <person name="Andreopoulos W.B."/>
            <person name="Clum A."/>
            <person name="Lindquist E."/>
            <person name="Daum C."/>
            <person name="Ramamoorthy G.K."/>
            <person name="Gryganskyi A."/>
            <person name="Culley D."/>
            <person name="Magnuson J.K."/>
            <person name="James T.Y."/>
            <person name="O'Malley M.A."/>
            <person name="Stajich J.E."/>
            <person name="Spatafora J.W."/>
            <person name="Visel A."/>
            <person name="Grigoriev I.V."/>
        </authorList>
    </citation>
    <scope>NUCLEOTIDE SEQUENCE [LARGE SCALE GENOMIC DNA]</scope>
    <source>
        <strain evidence="7 8">CBS 931.73</strain>
    </source>
</reference>
<dbReference type="InterPro" id="IPR000362">
    <property type="entry name" value="Fumarate_lyase_fam"/>
</dbReference>
<dbReference type="InParanoid" id="A0A1Y1YET1"/>
<dbReference type="InterPro" id="IPR024083">
    <property type="entry name" value="Fumarase/histidase_N"/>
</dbReference>
<dbReference type="InterPro" id="IPR018951">
    <property type="entry name" value="Fumarase_C_C"/>
</dbReference>
<dbReference type="FunFam" id="1.20.200.10:FF:000001">
    <property type="entry name" value="Fumarate hydratase, mitochondrial"/>
    <property type="match status" value="1"/>
</dbReference>
<feature type="domain" description="Fumarase C C-terminal" evidence="6">
    <location>
        <begin position="439"/>
        <end position="491"/>
    </location>
</feature>
<dbReference type="Proteomes" id="UP000193498">
    <property type="component" value="Unassembled WGS sequence"/>
</dbReference>
<evidence type="ECO:0000256" key="3">
    <source>
        <dbReference type="ARBA" id="ARBA00023239"/>
    </source>
</evidence>